<dbReference type="InterPro" id="IPR001851">
    <property type="entry name" value="ABC_transp_permease"/>
</dbReference>
<dbReference type="GO" id="GO:0015658">
    <property type="term" value="F:branched-chain amino acid transmembrane transporter activity"/>
    <property type="evidence" value="ECO:0007669"/>
    <property type="project" value="InterPro"/>
</dbReference>
<evidence type="ECO:0000256" key="6">
    <source>
        <dbReference type="SAM" id="MobiDB-lite"/>
    </source>
</evidence>
<comment type="subcellular location">
    <subcellularLocation>
        <location evidence="1">Cell membrane</location>
        <topology evidence="1">Multi-pass membrane protein</topology>
    </subcellularLocation>
</comment>
<feature type="transmembrane region" description="Helical" evidence="7">
    <location>
        <begin position="83"/>
        <end position="103"/>
    </location>
</feature>
<dbReference type="GO" id="GO:0005886">
    <property type="term" value="C:plasma membrane"/>
    <property type="evidence" value="ECO:0007669"/>
    <property type="project" value="UniProtKB-SubCell"/>
</dbReference>
<dbReference type="EMBL" id="FP103043">
    <property type="protein sequence ID" value="CAX17053.1"/>
    <property type="molecule type" value="Genomic_DNA"/>
</dbReference>
<protein>
    <submittedName>
        <fullName evidence="8">High-affinity branched-chain amino acid transporter, membrane component of ABC transporter (LivM-like)</fullName>
    </submittedName>
</protein>
<keyword evidence="3 7" id="KW-0812">Transmembrane</keyword>
<name>C7CN23_METED</name>
<dbReference type="PANTHER" id="PTHR30482">
    <property type="entry name" value="HIGH-AFFINITY BRANCHED-CHAIN AMINO ACID TRANSPORT SYSTEM PERMEASE"/>
    <property type="match status" value="1"/>
</dbReference>
<dbReference type="RefSeq" id="WP_012778800.1">
    <property type="nucleotide sequence ID" value="NC_012987.1"/>
</dbReference>
<keyword evidence="2" id="KW-1003">Cell membrane</keyword>
<sequence>MSPTSVLLGALAGAAAILAAGWVLPAWIFVISIALTKGLAVLGLVLLMRAGLVSFGQGLFFAIGGYSAGLLVNVWRITEAALLVPVSALSALAVAAIVGLLLARYRDIFFAMLTLALSMILYGLLVKSSEFGGTDGFNIHGVTLFGLPLGGASRFNGLVLLIVLALAAVALSLAFCRTPLGRLAPGIKDREIRVEYLGADATGSIYAAYLLAALIGGVGGAMSGIAVGHIDPELAFWATSGEFVVIGVLAGTGSVLTPFVAALALELVRTYAYQYAPNTWQAVLGIIILALILFMPGGLSGLARRPRRNAAPEAQEPSGAQAGAVR</sequence>
<evidence type="ECO:0000256" key="4">
    <source>
        <dbReference type="ARBA" id="ARBA00022989"/>
    </source>
</evidence>
<dbReference type="Pfam" id="PF02653">
    <property type="entry name" value="BPD_transp_2"/>
    <property type="match status" value="1"/>
</dbReference>
<feature type="transmembrane region" description="Helical" evidence="7">
    <location>
        <begin position="197"/>
        <end position="223"/>
    </location>
</feature>
<evidence type="ECO:0000256" key="3">
    <source>
        <dbReference type="ARBA" id="ARBA00022692"/>
    </source>
</evidence>
<feature type="transmembrane region" description="Helical" evidence="7">
    <location>
        <begin position="155"/>
        <end position="176"/>
    </location>
</feature>
<gene>
    <name evidence="8" type="ORF">METD_P1METDI0064</name>
</gene>
<accession>C7CN23</accession>
<geneLocation type="plasmid" evidence="8 9">
    <name>p1METDI</name>
</geneLocation>
<evidence type="ECO:0000256" key="1">
    <source>
        <dbReference type="ARBA" id="ARBA00004651"/>
    </source>
</evidence>
<evidence type="ECO:0000313" key="9">
    <source>
        <dbReference type="Proteomes" id="UP000008070"/>
    </source>
</evidence>
<dbReference type="Proteomes" id="UP000008070">
    <property type="component" value="Plasmid p1METDI"/>
</dbReference>
<organism evidence="8 9">
    <name type="scientific">Methylorubrum extorquens (strain DSM 6343 / CIP 106787 / DM4)</name>
    <name type="common">Methylobacterium extorquens</name>
    <dbReference type="NCBI Taxonomy" id="661410"/>
    <lineage>
        <taxon>Bacteria</taxon>
        <taxon>Pseudomonadati</taxon>
        <taxon>Pseudomonadota</taxon>
        <taxon>Alphaproteobacteria</taxon>
        <taxon>Hyphomicrobiales</taxon>
        <taxon>Methylobacteriaceae</taxon>
        <taxon>Methylorubrum</taxon>
    </lineage>
</organism>
<feature type="transmembrane region" description="Helical" evidence="7">
    <location>
        <begin position="243"/>
        <end position="268"/>
    </location>
</feature>
<dbReference type="PANTHER" id="PTHR30482:SF17">
    <property type="entry name" value="ABC TRANSPORTER ATP-BINDING PROTEIN"/>
    <property type="match status" value="1"/>
</dbReference>
<keyword evidence="5 7" id="KW-0472">Membrane</keyword>
<feature type="region of interest" description="Disordered" evidence="6">
    <location>
        <begin position="306"/>
        <end position="326"/>
    </location>
</feature>
<dbReference type="AlphaFoldDB" id="C7CN23"/>
<evidence type="ECO:0000256" key="5">
    <source>
        <dbReference type="ARBA" id="ARBA00023136"/>
    </source>
</evidence>
<proteinExistence type="predicted"/>
<dbReference type="CDD" id="cd06581">
    <property type="entry name" value="TM_PBP1_LivM_like"/>
    <property type="match status" value="1"/>
</dbReference>
<dbReference type="KEGG" id="mdi:p1METDI0064"/>
<reference evidence="9" key="1">
    <citation type="journal article" date="2009" name="PLoS ONE">
        <title>Methylobacterium genome sequences: a reference blueprint to investigate microbial metabolism of C1 compounds from natural and industrial sources.</title>
        <authorList>
            <person name="Vuilleumier S."/>
            <person name="Chistoserdova L."/>
            <person name="Lee M.-C."/>
            <person name="Bringel F."/>
            <person name="Lajus A."/>
            <person name="Zhou Y."/>
            <person name="Gourion B."/>
            <person name="Barbe V."/>
            <person name="Chang J."/>
            <person name="Cruveiller S."/>
            <person name="Dossat C."/>
            <person name="Gillett W."/>
            <person name="Gruffaz C."/>
            <person name="Haugen E."/>
            <person name="Hourcade E."/>
            <person name="Levy R."/>
            <person name="Mangenot S."/>
            <person name="Muller E."/>
            <person name="Nadalig T."/>
            <person name="Pagni M."/>
            <person name="Penny C."/>
            <person name="Peyraud R."/>
            <person name="Robinson D.G."/>
            <person name="Roche D."/>
            <person name="Rouy Z."/>
            <person name="Saenampechek C."/>
            <person name="Salvignol G."/>
            <person name="Vallenet D."/>
            <person name="Wu Z."/>
            <person name="Marx C.J."/>
            <person name="Vorholt J.A."/>
            <person name="Olson M.V."/>
            <person name="Kaul R."/>
            <person name="Weissenbach J."/>
            <person name="Medigue C."/>
            <person name="Lidstrom M.E."/>
        </authorList>
    </citation>
    <scope>NUCLEOTIDE SEQUENCE [LARGE SCALE GENOMIC DNA]</scope>
    <source>
        <strain evidence="9">DSM 6343 / CIP 106787 / DM4</strain>
        <plasmid evidence="9">p1METDI</plasmid>
    </source>
</reference>
<evidence type="ECO:0000256" key="2">
    <source>
        <dbReference type="ARBA" id="ARBA00022475"/>
    </source>
</evidence>
<keyword evidence="4 7" id="KW-1133">Transmembrane helix</keyword>
<dbReference type="HOGENOM" id="CLU_031365_0_1_5"/>
<dbReference type="InterPro" id="IPR043428">
    <property type="entry name" value="LivM-like"/>
</dbReference>
<feature type="transmembrane region" description="Helical" evidence="7">
    <location>
        <begin position="280"/>
        <end position="299"/>
    </location>
</feature>
<dbReference type="GeneID" id="72992658"/>
<evidence type="ECO:0000313" key="8">
    <source>
        <dbReference type="EMBL" id="CAX17053.1"/>
    </source>
</evidence>
<feature type="transmembrane region" description="Helical" evidence="7">
    <location>
        <begin position="108"/>
        <end position="125"/>
    </location>
</feature>
<evidence type="ECO:0000256" key="7">
    <source>
        <dbReference type="SAM" id="Phobius"/>
    </source>
</evidence>
<keyword evidence="8" id="KW-0614">Plasmid</keyword>